<dbReference type="SMART" id="SM00365">
    <property type="entry name" value="LRR_SD22"/>
    <property type="match status" value="3"/>
</dbReference>
<keyword evidence="6" id="KW-1185">Reference proteome</keyword>
<dbReference type="OrthoDB" id="6334211at2759"/>
<feature type="compositionally biased region" description="Low complexity" evidence="3">
    <location>
        <begin position="132"/>
        <end position="141"/>
    </location>
</feature>
<reference evidence="6" key="1">
    <citation type="journal article" date="2018" name="Nat. Microbiol.">
        <title>Leveraging single-cell genomics to expand the fungal tree of life.</title>
        <authorList>
            <person name="Ahrendt S.R."/>
            <person name="Quandt C.A."/>
            <person name="Ciobanu D."/>
            <person name="Clum A."/>
            <person name="Salamov A."/>
            <person name="Andreopoulos B."/>
            <person name="Cheng J.F."/>
            <person name="Woyke T."/>
            <person name="Pelin A."/>
            <person name="Henrissat B."/>
            <person name="Reynolds N.K."/>
            <person name="Benny G.L."/>
            <person name="Smith M.E."/>
            <person name="James T.Y."/>
            <person name="Grigoriev I.V."/>
        </authorList>
    </citation>
    <scope>NUCLEOTIDE SEQUENCE [LARGE SCALE GENOMIC DNA]</scope>
    <source>
        <strain evidence="6">ATCC 52028</strain>
    </source>
</reference>
<evidence type="ECO:0000256" key="2">
    <source>
        <dbReference type="ARBA" id="ARBA00022737"/>
    </source>
</evidence>
<dbReference type="PANTHER" id="PTHR46652">
    <property type="entry name" value="LEUCINE-RICH REPEAT AND IQ DOMAIN-CONTAINING PROTEIN 1-RELATED"/>
    <property type="match status" value="1"/>
</dbReference>
<feature type="region of interest" description="Disordered" evidence="3">
    <location>
        <begin position="1"/>
        <end position="55"/>
    </location>
</feature>
<dbReference type="PROSITE" id="PS50052">
    <property type="entry name" value="GUANYLATE_KINASE_2"/>
    <property type="match status" value="1"/>
</dbReference>
<dbReference type="PROSITE" id="PS51450">
    <property type="entry name" value="LRR"/>
    <property type="match status" value="2"/>
</dbReference>
<dbReference type="Gene3D" id="3.40.50.300">
    <property type="entry name" value="P-loop containing nucleotide triphosphate hydrolases"/>
    <property type="match status" value="1"/>
</dbReference>
<accession>A0A4P9X3F8</accession>
<dbReference type="SUPFAM" id="SSF52540">
    <property type="entry name" value="P-loop containing nucleoside triphosphate hydrolases"/>
    <property type="match status" value="1"/>
</dbReference>
<feature type="compositionally biased region" description="Basic and acidic residues" evidence="3">
    <location>
        <begin position="167"/>
        <end position="188"/>
    </location>
</feature>
<dbReference type="InterPro" id="IPR050836">
    <property type="entry name" value="SDS22/Internalin_LRR"/>
</dbReference>
<protein>
    <recommendedName>
        <fullName evidence="4">Guanylate kinase-like domain-containing protein</fullName>
    </recommendedName>
</protein>
<dbReference type="STRING" id="1555241.A0A4P9X3F8"/>
<dbReference type="InterPro" id="IPR032675">
    <property type="entry name" value="LRR_dom_sf"/>
</dbReference>
<dbReference type="Pfam" id="PF14580">
    <property type="entry name" value="LRR_9"/>
    <property type="match status" value="1"/>
</dbReference>
<feature type="region of interest" description="Disordered" evidence="3">
    <location>
        <begin position="709"/>
        <end position="823"/>
    </location>
</feature>
<sequence>MAQTAAAAAGAGALASTPASRGKAVTPGPETVLPALPPKVRSGRSTSVDRQPSSVLPGVAASGLAATAAAPSGTHLNRAGASTAGALHDPHSVTGGLMTATPGSSLVADSAPTMPGGGGGGGMAADPDDAAGGDPLAARAPSAAGVLHGAAPGSAMRRPEAVPLTSEQRRRAVQEERRRAKQEDERMRDNQAWASILAEEAALARQQRRLPLPLHVLELALSNLCPCPESQGFVYTRFCLPNRPQIVPSLASLGHYRYIQTLELPGCGISDASFLVDLPYLTFLDLSNNVLTAVPSFPPEQAPYHLQYMDLSRNRIAVMQHVAIHEHIQRLCLDQNHIERIDDVAELLYLEELSLRENRLASLDGIPATLRQLDVSQNAITSLEPIRRCRHLSELRAARNRISALPDGLAAALPYLMTLDLAKNPVTSFETLKPMQQLVHLAIDIAHTQRLQVLFHMSHLQVLNGLAVRVTEKVAARNTFDPPVHVLRAKARIQYMLQLNVFRAQLWVLPHEPIQNPVILTGPPGMRKRELVRQLQGAHPGMFIRISTCTTRPPDEDEIPTLLHHSGVPFQFLDASRFALLRDGGAFLHARQVGDDWYGINRDLVLNCVLSGRTALLLMDPAAAAETLAAIHRINAIQQSEHGDPAKGGYKHPHWRVFEPQVLQLYRSSRGPAPDRPEPPATALGDADHLDAVYRQILAMARMPALAPPAPGMAQPLPDEPDEEEVAEAAAAAAAQEAAGTAAAEAADGAASAPSGANPAGDATNAAEGPAGPRGDPAATVGPTASASQEGFDEAEDEDDDDDNDDGLDDDDDDMASEYSNDM</sequence>
<evidence type="ECO:0000259" key="4">
    <source>
        <dbReference type="PROSITE" id="PS50052"/>
    </source>
</evidence>
<feature type="compositionally biased region" description="Acidic residues" evidence="3">
    <location>
        <begin position="791"/>
        <end position="816"/>
    </location>
</feature>
<organism evidence="5 6">
    <name type="scientific">Caulochytrium protostelioides</name>
    <dbReference type="NCBI Taxonomy" id="1555241"/>
    <lineage>
        <taxon>Eukaryota</taxon>
        <taxon>Fungi</taxon>
        <taxon>Fungi incertae sedis</taxon>
        <taxon>Chytridiomycota</taxon>
        <taxon>Chytridiomycota incertae sedis</taxon>
        <taxon>Chytridiomycetes</taxon>
        <taxon>Caulochytriales</taxon>
        <taxon>Caulochytriaceae</taxon>
        <taxon>Caulochytrium</taxon>
    </lineage>
</organism>
<evidence type="ECO:0000256" key="3">
    <source>
        <dbReference type="SAM" id="MobiDB-lite"/>
    </source>
</evidence>
<evidence type="ECO:0000313" key="6">
    <source>
        <dbReference type="Proteomes" id="UP000274922"/>
    </source>
</evidence>
<dbReference type="InterPro" id="IPR027417">
    <property type="entry name" value="P-loop_NTPase"/>
</dbReference>
<feature type="domain" description="Guanylate kinase-like" evidence="4">
    <location>
        <begin position="515"/>
        <end position="624"/>
    </location>
</feature>
<feature type="compositionally biased region" description="Low complexity" evidence="3">
    <location>
        <begin position="728"/>
        <end position="763"/>
    </location>
</feature>
<dbReference type="InterPro" id="IPR001611">
    <property type="entry name" value="Leu-rich_rpt"/>
</dbReference>
<dbReference type="EMBL" id="ML014277">
    <property type="protein sequence ID" value="RKO99544.1"/>
    <property type="molecule type" value="Genomic_DNA"/>
</dbReference>
<feature type="compositionally biased region" description="Low complexity" evidence="3">
    <location>
        <begin position="1"/>
        <end position="20"/>
    </location>
</feature>
<dbReference type="InterPro" id="IPR008144">
    <property type="entry name" value="Guanylate_kin-like_dom"/>
</dbReference>
<feature type="compositionally biased region" description="Polar residues" evidence="3">
    <location>
        <begin position="43"/>
        <end position="54"/>
    </location>
</feature>
<keyword evidence="1" id="KW-0433">Leucine-rich repeat</keyword>
<gene>
    <name evidence="5" type="ORF">CXG81DRAFT_27703</name>
</gene>
<dbReference type="Gene3D" id="3.80.10.10">
    <property type="entry name" value="Ribonuclease Inhibitor"/>
    <property type="match status" value="2"/>
</dbReference>
<dbReference type="AlphaFoldDB" id="A0A4P9X3F8"/>
<keyword evidence="2" id="KW-0677">Repeat</keyword>
<feature type="region of interest" description="Disordered" evidence="3">
    <location>
        <begin position="668"/>
        <end position="687"/>
    </location>
</feature>
<evidence type="ECO:0000256" key="1">
    <source>
        <dbReference type="ARBA" id="ARBA00022614"/>
    </source>
</evidence>
<name>A0A4P9X3F8_9FUNG</name>
<dbReference type="SUPFAM" id="SSF52058">
    <property type="entry name" value="L domain-like"/>
    <property type="match status" value="1"/>
</dbReference>
<dbReference type="Proteomes" id="UP000274922">
    <property type="component" value="Unassembled WGS sequence"/>
</dbReference>
<proteinExistence type="predicted"/>
<evidence type="ECO:0000313" key="5">
    <source>
        <dbReference type="EMBL" id="RKO99544.1"/>
    </source>
</evidence>
<feature type="region of interest" description="Disordered" evidence="3">
    <location>
        <begin position="74"/>
        <end position="188"/>
    </location>
</feature>
<dbReference type="PANTHER" id="PTHR46652:SF3">
    <property type="entry name" value="LEUCINE-RICH REPEAT-CONTAINING PROTEIN 9"/>
    <property type="match status" value="1"/>
</dbReference>